<dbReference type="InterPro" id="IPR029058">
    <property type="entry name" value="AB_hydrolase_fold"/>
</dbReference>
<evidence type="ECO:0008006" key="4">
    <source>
        <dbReference type="Google" id="ProtNLM"/>
    </source>
</evidence>
<feature type="region of interest" description="Disordered" evidence="1">
    <location>
        <begin position="158"/>
        <end position="180"/>
    </location>
</feature>
<dbReference type="Gene3D" id="3.40.50.1820">
    <property type="entry name" value="alpha/beta hydrolase"/>
    <property type="match status" value="1"/>
</dbReference>
<protein>
    <recommendedName>
        <fullName evidence="4">Alpha/beta hydrolase</fullName>
    </recommendedName>
</protein>
<evidence type="ECO:0000313" key="3">
    <source>
        <dbReference type="Proteomes" id="UP000245202"/>
    </source>
</evidence>
<name>A0A2R5EKT2_9BACL</name>
<evidence type="ECO:0000313" key="2">
    <source>
        <dbReference type="EMBL" id="GBG07232.1"/>
    </source>
</evidence>
<reference evidence="2 3" key="1">
    <citation type="submission" date="2017-08" db="EMBL/GenBank/DDBJ databases">
        <title>Substantial Increase in Enzyme Production by Combined Drug-Resistance Mutations in Paenibacillus agaridevorans.</title>
        <authorList>
            <person name="Tanaka Y."/>
            <person name="Funane K."/>
            <person name="Hosaka T."/>
            <person name="Shiwa Y."/>
            <person name="Fujita N."/>
            <person name="Miyazaki T."/>
            <person name="Yoshikawa H."/>
            <person name="Murakami K."/>
            <person name="Kasahara K."/>
            <person name="Inaoka T."/>
            <person name="Hiraga Y."/>
            <person name="Ochi K."/>
        </authorList>
    </citation>
    <scope>NUCLEOTIDE SEQUENCE [LARGE SCALE GENOMIC DNA]</scope>
    <source>
        <strain evidence="2 3">T-3040</strain>
    </source>
</reference>
<sequence>MKIHISLSDGTAIAVGLAGNPAHPVVMLPVFKQSVCGIDADNLRMWGVDPELGKHLVEGLSDRFRILYFDYEGHLMGNPRPELLTPDSICQDFLQIADEMNVPAFSYYGYSWLALAGLQLAVRSNRLESLIMGGFPPLEGPYKEMLIVTSRTHEQALQQQNRSGDVFQSSNSPESSPEGFDWSSVQIALDPKQTKQFFTLYNHLREFDDKSIHEQLKLPRLAFAGERDTIVYGENFGGVTVDIAGALRRHEAALTEQGWDIALLQGEDMDHTKAMQPATVLPLIKPWLTKHLLA</sequence>
<proteinExistence type="predicted"/>
<dbReference type="RefSeq" id="WP_108992329.1">
    <property type="nucleotide sequence ID" value="NZ_BDQX01000084.1"/>
</dbReference>
<feature type="compositionally biased region" description="Polar residues" evidence="1">
    <location>
        <begin position="158"/>
        <end position="175"/>
    </location>
</feature>
<evidence type="ECO:0000256" key="1">
    <source>
        <dbReference type="SAM" id="MobiDB-lite"/>
    </source>
</evidence>
<dbReference type="SUPFAM" id="SSF53474">
    <property type="entry name" value="alpha/beta-Hydrolases"/>
    <property type="match status" value="1"/>
</dbReference>
<comment type="caution">
    <text evidence="2">The sequence shown here is derived from an EMBL/GenBank/DDBJ whole genome shotgun (WGS) entry which is preliminary data.</text>
</comment>
<accession>A0A2R5EKT2</accession>
<dbReference type="EMBL" id="BDQX01000084">
    <property type="protein sequence ID" value="GBG07232.1"/>
    <property type="molecule type" value="Genomic_DNA"/>
</dbReference>
<gene>
    <name evidence="2" type="ORF">PAT3040_01780</name>
</gene>
<dbReference type="AlphaFoldDB" id="A0A2R5EKT2"/>
<keyword evidence="3" id="KW-1185">Reference proteome</keyword>
<dbReference type="Proteomes" id="UP000245202">
    <property type="component" value="Unassembled WGS sequence"/>
</dbReference>
<organism evidence="2 3">
    <name type="scientific">Paenibacillus agaridevorans</name>
    <dbReference type="NCBI Taxonomy" id="171404"/>
    <lineage>
        <taxon>Bacteria</taxon>
        <taxon>Bacillati</taxon>
        <taxon>Bacillota</taxon>
        <taxon>Bacilli</taxon>
        <taxon>Bacillales</taxon>
        <taxon>Paenibacillaceae</taxon>
        <taxon>Paenibacillus</taxon>
    </lineage>
</organism>